<dbReference type="Proteomes" id="UP000006813">
    <property type="component" value="Unassembled WGS sequence"/>
</dbReference>
<dbReference type="InterPro" id="IPR032350">
    <property type="entry name" value="Nbr1_FW"/>
</dbReference>
<dbReference type="FunFam" id="2.60.40.10:FF:000289">
    <property type="entry name" value="Chromosome 6 open reading frame 106"/>
    <property type="match status" value="1"/>
</dbReference>
<protein>
    <recommendedName>
        <fullName evidence="1">Nbr1 FW domain-containing protein</fullName>
    </recommendedName>
</protein>
<dbReference type="InterPro" id="IPR013783">
    <property type="entry name" value="Ig-like_fold"/>
</dbReference>
<dbReference type="EMBL" id="JH172250">
    <property type="protein sequence ID" value="EHB13830.1"/>
    <property type="molecule type" value="Genomic_DNA"/>
</dbReference>
<dbReference type="InterPro" id="IPR039517">
    <property type="entry name" value="C6orf106_UBA-like"/>
</dbReference>
<dbReference type="Pfam" id="PF16158">
    <property type="entry name" value="N_BRCA1_IG"/>
    <property type="match status" value="1"/>
</dbReference>
<evidence type="ECO:0000313" key="3">
    <source>
        <dbReference type="Proteomes" id="UP000006813"/>
    </source>
</evidence>
<dbReference type="PANTHER" id="PTHR20930:SF0">
    <property type="entry name" value="PROTEIN ILRUN"/>
    <property type="match status" value="1"/>
</dbReference>
<dbReference type="CDD" id="cd14349">
    <property type="entry name" value="UBA_CF106"/>
    <property type="match status" value="1"/>
</dbReference>
<dbReference type="CDD" id="cd14947">
    <property type="entry name" value="NBR1_like"/>
    <property type="match status" value="1"/>
</dbReference>
<dbReference type="GO" id="GO:0016236">
    <property type="term" value="P:macroautophagy"/>
    <property type="evidence" value="ECO:0007669"/>
    <property type="project" value="TreeGrafter"/>
</dbReference>
<dbReference type="PANTHER" id="PTHR20930">
    <property type="entry name" value="OVARIAN CARCINOMA ANTIGEN CA125-RELATED"/>
    <property type="match status" value="1"/>
</dbReference>
<gene>
    <name evidence="2" type="ORF">GW7_12569</name>
</gene>
<dbReference type="GO" id="GO:0043130">
    <property type="term" value="F:ubiquitin binding"/>
    <property type="evidence" value="ECO:0007669"/>
    <property type="project" value="TreeGrafter"/>
</dbReference>
<organism evidence="2 3">
    <name type="scientific">Heterocephalus glaber</name>
    <name type="common">Naked mole rat</name>
    <dbReference type="NCBI Taxonomy" id="10181"/>
    <lineage>
        <taxon>Eukaryota</taxon>
        <taxon>Metazoa</taxon>
        <taxon>Chordata</taxon>
        <taxon>Craniata</taxon>
        <taxon>Vertebrata</taxon>
        <taxon>Euteleostomi</taxon>
        <taxon>Mammalia</taxon>
        <taxon>Eutheria</taxon>
        <taxon>Euarchontoglires</taxon>
        <taxon>Glires</taxon>
        <taxon>Rodentia</taxon>
        <taxon>Hystricomorpha</taxon>
        <taxon>Bathyergidae</taxon>
        <taxon>Heterocephalus</taxon>
    </lineage>
</organism>
<dbReference type="GO" id="GO:0000407">
    <property type="term" value="C:phagophore assembly site"/>
    <property type="evidence" value="ECO:0007669"/>
    <property type="project" value="TreeGrafter"/>
</dbReference>
<dbReference type="STRING" id="10181.G5BX19"/>
<dbReference type="AlphaFoldDB" id="G5BX19"/>
<dbReference type="Gene3D" id="2.60.40.10">
    <property type="entry name" value="Immunoglobulins"/>
    <property type="match status" value="1"/>
</dbReference>
<reference evidence="2 3" key="1">
    <citation type="journal article" date="2011" name="Nature">
        <title>Genome sequencing reveals insights into physiology and longevity of the naked mole rat.</title>
        <authorList>
            <person name="Kim E.B."/>
            <person name="Fang X."/>
            <person name="Fushan A.A."/>
            <person name="Huang Z."/>
            <person name="Lobanov A.V."/>
            <person name="Han L."/>
            <person name="Marino S.M."/>
            <person name="Sun X."/>
            <person name="Turanov A.A."/>
            <person name="Yang P."/>
            <person name="Yim S.H."/>
            <person name="Zhao X."/>
            <person name="Kasaikina M.V."/>
            <person name="Stoletzki N."/>
            <person name="Peng C."/>
            <person name="Polak P."/>
            <person name="Xiong Z."/>
            <person name="Kiezun A."/>
            <person name="Zhu Y."/>
            <person name="Chen Y."/>
            <person name="Kryukov G.V."/>
            <person name="Zhang Q."/>
            <person name="Peshkin L."/>
            <person name="Yang L."/>
            <person name="Bronson R.T."/>
            <person name="Buffenstein R."/>
            <person name="Wang B."/>
            <person name="Han C."/>
            <person name="Li Q."/>
            <person name="Chen L."/>
            <person name="Zhao W."/>
            <person name="Sunyaev S.R."/>
            <person name="Park T.J."/>
            <person name="Zhang G."/>
            <person name="Wang J."/>
            <person name="Gladyshev V.N."/>
        </authorList>
    </citation>
    <scope>NUCLEOTIDE SEQUENCE [LARGE SCALE GENOMIC DNA]</scope>
</reference>
<dbReference type="Pfam" id="PF14555">
    <property type="entry name" value="UBA_4"/>
    <property type="match status" value="1"/>
</dbReference>
<proteinExistence type="predicted"/>
<dbReference type="Gene3D" id="1.10.8.10">
    <property type="entry name" value="DNA helicase RuvA subunit, C-terminal domain"/>
    <property type="match status" value="1"/>
</dbReference>
<evidence type="ECO:0000313" key="2">
    <source>
        <dbReference type="EMBL" id="EHB13830.1"/>
    </source>
</evidence>
<accession>G5BX19</accession>
<evidence type="ECO:0000259" key="1">
    <source>
        <dbReference type="Pfam" id="PF16158"/>
    </source>
</evidence>
<feature type="domain" description="Nbr1 FW" evidence="1">
    <location>
        <begin position="82"/>
        <end position="179"/>
    </location>
</feature>
<name>G5BX19_HETGA</name>
<dbReference type="InParanoid" id="G5BX19"/>
<sequence>MEDMDMDLDPELMQKFSCLGTTNKDVHISEFQRMLGFQLNPDDCTFFLDVTSWNLQAAIGACYDFESPNISVPSMSFVEDVTIGEGESILPDTQFVKTWQIQNSGAEVWPPGICLKYVGGDQFGHVNMVMVRSLEPQEITDVSVQRCSPSRTGMYQGQWRMCAATGIYNGDVMWMILSVEVGGLLGVTQQLSSFEMEFKEQPHCKVEGNFNPFACPPKPNNQMKAI</sequence>